<dbReference type="HAMAP" id="MF_00844_B">
    <property type="entry name" value="RqcH_B"/>
    <property type="match status" value="1"/>
</dbReference>
<keyword evidence="2 5" id="KW-0699">rRNA-binding</keyword>
<evidence type="ECO:0000256" key="2">
    <source>
        <dbReference type="ARBA" id="ARBA00022730"/>
    </source>
</evidence>
<dbReference type="Pfam" id="PF05670">
    <property type="entry name" value="NFACT-R_1"/>
    <property type="match status" value="1"/>
</dbReference>
<dbReference type="InterPro" id="IPR008532">
    <property type="entry name" value="NFACT_RNA-bd"/>
</dbReference>
<dbReference type="Gene3D" id="3.40.970.40">
    <property type="entry name" value="fibrinogen binding protein from staphylococcus aureus domain like"/>
    <property type="match status" value="1"/>
</dbReference>
<keyword evidence="1 5" id="KW-0820">tRNA-binding</keyword>
<accession>A0AAX0S5U6</accession>
<dbReference type="GO" id="GO:0072344">
    <property type="term" value="P:rescue of stalled ribosome"/>
    <property type="evidence" value="ECO:0007669"/>
    <property type="project" value="UniProtKB-UniRule"/>
</dbReference>
<dbReference type="GO" id="GO:0000049">
    <property type="term" value="F:tRNA binding"/>
    <property type="evidence" value="ECO:0007669"/>
    <property type="project" value="UniProtKB-UniRule"/>
</dbReference>
<keyword evidence="10" id="KW-1185">Reference proteome</keyword>
<dbReference type="InterPro" id="IPR043682">
    <property type="entry name" value="RqcH_bacterial"/>
</dbReference>
<evidence type="ECO:0000256" key="1">
    <source>
        <dbReference type="ARBA" id="ARBA00022555"/>
    </source>
</evidence>
<protein>
    <recommendedName>
        <fullName evidence="5">Rqc2 homolog RqcH</fullName>
        <shortName evidence="5">RqcH</shortName>
    </recommendedName>
</protein>
<proteinExistence type="inferred from homology"/>
<evidence type="ECO:0000256" key="4">
    <source>
        <dbReference type="ARBA" id="ARBA00022917"/>
    </source>
</evidence>
<evidence type="ECO:0000313" key="9">
    <source>
        <dbReference type="Proteomes" id="UP000220106"/>
    </source>
</evidence>
<evidence type="ECO:0000313" key="10">
    <source>
        <dbReference type="Proteomes" id="UP000260457"/>
    </source>
</evidence>
<dbReference type="GO" id="GO:0019843">
    <property type="term" value="F:rRNA binding"/>
    <property type="evidence" value="ECO:0007669"/>
    <property type="project" value="UniProtKB-UniRule"/>
</dbReference>
<evidence type="ECO:0000256" key="3">
    <source>
        <dbReference type="ARBA" id="ARBA00022884"/>
    </source>
</evidence>
<comment type="similarity">
    <text evidence="5">Belongs to the NEMF family.</text>
</comment>
<dbReference type="PANTHER" id="PTHR15239">
    <property type="entry name" value="NUCLEAR EXPORT MEDIATOR FACTOR NEMF"/>
    <property type="match status" value="1"/>
</dbReference>
<dbReference type="KEGG" id="pbut:DTO10_20235"/>
<dbReference type="Proteomes" id="UP000260457">
    <property type="component" value="Chromosome"/>
</dbReference>
<evidence type="ECO:0000259" key="6">
    <source>
        <dbReference type="Pfam" id="PF05670"/>
    </source>
</evidence>
<evidence type="ECO:0000256" key="5">
    <source>
        <dbReference type="HAMAP-Rule" id="MF_00844"/>
    </source>
</evidence>
<dbReference type="GO" id="GO:0043023">
    <property type="term" value="F:ribosomal large subunit binding"/>
    <property type="evidence" value="ECO:0007669"/>
    <property type="project" value="UniProtKB-UniRule"/>
</dbReference>
<dbReference type="EMBL" id="NUEQ01000013">
    <property type="protein sequence ID" value="PEJ35135.1"/>
    <property type="molecule type" value="Genomic_DNA"/>
</dbReference>
<comment type="function">
    <text evidence="5">Key component of the ribosome quality control system (RQC), a ribosome-associated complex that mediates the extraction of incompletely synthesized nascent chains from stalled ribosomes and their subsequent degradation. RqcH recruits Ala-charged tRNA, and with RqcP directs the elongation of stalled nascent chains on 50S ribosomal subunits, leading to non-templated C-terminal alanine extensions (Ala tail). The Ala tail promotes nascent chain degradation. May add between 1 and at least 8 Ala residues. Binds to stalled 50S ribosomal subunits.</text>
</comment>
<dbReference type="PANTHER" id="PTHR15239:SF6">
    <property type="entry name" value="RIBOSOME QUALITY CONTROL COMPLEX SUBUNIT NEMF"/>
    <property type="match status" value="1"/>
</dbReference>
<evidence type="ECO:0000313" key="7">
    <source>
        <dbReference type="EMBL" id="AXN40474.1"/>
    </source>
</evidence>
<dbReference type="Gene3D" id="1.10.8.50">
    <property type="match status" value="1"/>
</dbReference>
<dbReference type="Proteomes" id="UP000220106">
    <property type="component" value="Unassembled WGS sequence"/>
</dbReference>
<dbReference type="EMBL" id="CP030926">
    <property type="protein sequence ID" value="AXN40474.1"/>
    <property type="molecule type" value="Genomic_DNA"/>
</dbReference>
<reference evidence="8 9" key="1">
    <citation type="submission" date="2017-09" db="EMBL/GenBank/DDBJ databases">
        <title>Large-scale bioinformatics analysis of Bacillus genomes uncovers conserved roles of natural products in bacterial physiology.</title>
        <authorList>
            <consortium name="Agbiome Team Llc"/>
            <person name="Bleich R.M."/>
            <person name="Kirk G.J."/>
            <person name="Santa Maria K.C."/>
            <person name="Allen S.E."/>
            <person name="Farag S."/>
            <person name="Shank E.A."/>
            <person name="Bowers A."/>
        </authorList>
    </citation>
    <scope>NUCLEOTIDE SEQUENCE [LARGE SCALE GENOMIC DNA]</scope>
    <source>
        <strain evidence="8 9">AFS003229</strain>
    </source>
</reference>
<dbReference type="Pfam" id="PF05833">
    <property type="entry name" value="NFACT_N"/>
    <property type="match status" value="1"/>
</dbReference>
<dbReference type="AlphaFoldDB" id="A0AAX0S5U6"/>
<name>A0AAX0S5U6_9BACI</name>
<gene>
    <name evidence="5" type="primary">rqcH</name>
    <name evidence="8" type="ORF">CN689_07410</name>
    <name evidence="7" type="ORF">DTO10_20235</name>
</gene>
<dbReference type="FunFam" id="2.30.310.10:FF:000004">
    <property type="entry name" value="Fibronectin-binding protein A"/>
    <property type="match status" value="1"/>
</dbReference>
<dbReference type="InterPro" id="IPR051608">
    <property type="entry name" value="RQC_Subunit_NEMF"/>
</dbReference>
<feature type="domain" description="NFACT RNA-binding" evidence="6">
    <location>
        <begin position="453"/>
        <end position="541"/>
    </location>
</feature>
<keyword evidence="4 5" id="KW-0648">Protein biosynthesis</keyword>
<sequence>MSFDGLFTKAMTEEIASILKGGRINKVHQPYKNEVILVVRAGGKNHKLLLSAHPSYSRVQLTEESYENPKEPPMFCMLLRKHLEGYTIEDIYQYELDRMIIFEVKGRNELGDVSQKQLIVEIMGRHSNIVLVDKERNMILDSIKHVSYAVNSYRAILPGQEYKVPPAQEKHNPFDATEDDIRKNIDFNAGKLDRQLVAQFSGVSPLVAKEAVYRAGLANSTTLPSAFSSLIKEISEQKYSATIKQDGNKEVFYMLSLEHLTGKHRTFSSLSEMLDRYYFGKAERDRVKQKSQDVDRFIANEIEKNSKKIGKLERTLKETERGEQYQLFGELLTANLYQMKKGMKEIEVVNYYDDEQSMVIIPLDPLKNPSDNAQKYFSRYQKSKNAVGVVQEQIEKAKLELAYFEALHQQLQSASPKDIEEIREELQEEGYIRQKKKKGMKKPANAKPQLETYYSTDGDLIFVGKNNKQNDYLTNKFARRDEIWLHTKDIPGSHVVIRNESPSEETIKEAAVLAAFFSKAKQSSSVPVDFTQVRHVKKPNGSKPGFVIYEQQQTVYITPDADIVIRLKEAEAVKD</sequence>
<reference evidence="7 10" key="2">
    <citation type="submission" date="2018-07" db="EMBL/GenBank/DDBJ databases">
        <title>The molecular basis for the intramolecular migration of carboxyl group in the catabolism of para-hydroxybenzoate via gentisate.</title>
        <authorList>
            <person name="Zhao H."/>
            <person name="Xu Y."/>
            <person name="Lin S."/>
            <person name="Spain J.C."/>
            <person name="Zhou N.-Y."/>
        </authorList>
    </citation>
    <scope>NUCLEOTIDE SEQUENCE [LARGE SCALE GENOMIC DNA]</scope>
    <source>
        <strain evidence="7 10">PHB-7a</strain>
    </source>
</reference>
<keyword evidence="3 5" id="KW-0694">RNA-binding</keyword>
<evidence type="ECO:0000313" key="8">
    <source>
        <dbReference type="EMBL" id="PEJ35135.1"/>
    </source>
</evidence>
<dbReference type="GO" id="GO:1990112">
    <property type="term" value="C:RQC complex"/>
    <property type="evidence" value="ECO:0007669"/>
    <property type="project" value="TreeGrafter"/>
</dbReference>
<dbReference type="Gene3D" id="2.30.310.10">
    <property type="entry name" value="ibrinogen binding protein from staphylococcus aureus domain"/>
    <property type="match status" value="1"/>
</dbReference>
<dbReference type="RefSeq" id="WP_098175390.1">
    <property type="nucleotide sequence ID" value="NZ_CP030926.1"/>
</dbReference>
<comment type="subunit">
    <text evidence="5">Associates with stalled 50S ribosomal subunits. Binds to RqcP.</text>
</comment>
<organism evidence="8 9">
    <name type="scientific">Peribacillus butanolivorans</name>
    <dbReference type="NCBI Taxonomy" id="421767"/>
    <lineage>
        <taxon>Bacteria</taxon>
        <taxon>Bacillati</taxon>
        <taxon>Bacillota</taxon>
        <taxon>Bacilli</taxon>
        <taxon>Bacillales</taxon>
        <taxon>Bacillaceae</taxon>
        <taxon>Peribacillus</taxon>
    </lineage>
</organism>